<dbReference type="SMART" id="SM00322">
    <property type="entry name" value="KH"/>
    <property type="match status" value="2"/>
</dbReference>
<accession>A0A1X2G339</accession>
<dbReference type="InterPro" id="IPR004087">
    <property type="entry name" value="KH_dom"/>
</dbReference>
<dbReference type="EMBL" id="MCGT01000055">
    <property type="protein sequence ID" value="ORX43466.1"/>
    <property type="molecule type" value="Genomic_DNA"/>
</dbReference>
<protein>
    <recommendedName>
        <fullName evidence="2">K Homology domain-containing protein</fullName>
    </recommendedName>
</protein>
<gene>
    <name evidence="3" type="ORF">DM01DRAFT_1340736</name>
</gene>
<name>A0A1X2G339_9FUNG</name>
<dbReference type="Pfam" id="PF00013">
    <property type="entry name" value="KH_1"/>
    <property type="match status" value="1"/>
</dbReference>
<feature type="compositionally biased region" description="Low complexity" evidence="1">
    <location>
        <begin position="890"/>
        <end position="904"/>
    </location>
</feature>
<keyword evidence="4" id="KW-1185">Reference proteome</keyword>
<sequence length="934" mass="104743">MMQYGHLLDHFDTTFLLAPTRTLLVTMQAASAPDIVEARQLFYNNGFIKVQTTVENIQPDLICQQKKRTELDVLLSNLTQQYDISFEVRIQEPPCIILKGPPNQINHARQDLLVCLDQVAGLKHSQIDLPLYLHNSLGGRRHYQLQSVMEETATNVYLHHPFLIGHNSLPLEHRAPVYITGDGFQVTQCVNILQKIADQKVEHGLLKKETSLNPKKMDLILLHQQTRLKSILYDNGSFVHFPSIGSGTSAIQVYAENSVNLDRTIRLLNLMVYELYQATFKLAADALSMYFSPHKPFWASTFVRDLALASGGEVFYYQDHDTLEVMGSLEAVRLVYRFLNDKCLIKQAVETTITVELASEHRAFIRGKKNGKMNKVMKETGTQIKFVSSYSDQNCLAVLTSNEMDKAIEGLGLLVDELPEEQSFFVADIYHRRIIGVGGAHIQAIMKKHGVYVKFAGSDEYNQLGGYFKNEDNVLARTPRKRKANLDTLYNEIMGMVSFERDRHWVTETVSVPLHLHRTVPSQFSDQIREFRRVFNTRIFWPARTGSDKVMLIGPLVQVKEVKTLFRKCLPIFDFCPFPSTSILLSTLASLDFDKHMRDIESNYHVTVTVPKDLTVQLMPMAPVTWSFDKKFEKAMVFCLVIQLSPDCVLQENDTDLPSAMSHLASAKKMLYSVLSAHLNKFSSKGFDNAVFQLDRRLSAMDIDKGSWQRPLFNPRSPSHLMAELPWPAPDTFQASPGRTNSLSSNASKRSAYSGWHPPRSGLNPAAPPHVPTTRPATATPVTPNNPIVPPTSSPPIGHPSSVWSTPVPFPLFLEDDRHLSTYDLLSHATVQSPPMSDTPFPAPMPRTMSARSYGMLTGRPAGQVANPVQLTPTMLSPTLTDSTAFATNASTVSSDDSSLASRSPCIEPRHMQETKGFSTAGFSVHVQNEDELQ</sequence>
<dbReference type="Pfam" id="PF24563">
    <property type="entry name" value="KH_Mug60-KHD4"/>
    <property type="match status" value="1"/>
</dbReference>
<dbReference type="InterPro" id="IPR056553">
    <property type="entry name" value="KH_Mug60-KHD4"/>
</dbReference>
<dbReference type="OrthoDB" id="271862at2759"/>
<evidence type="ECO:0000259" key="2">
    <source>
        <dbReference type="SMART" id="SM00322"/>
    </source>
</evidence>
<feature type="region of interest" description="Disordered" evidence="1">
    <location>
        <begin position="728"/>
        <end position="781"/>
    </location>
</feature>
<evidence type="ECO:0000313" key="4">
    <source>
        <dbReference type="Proteomes" id="UP000242146"/>
    </source>
</evidence>
<comment type="caution">
    <text evidence="3">The sequence shown here is derived from an EMBL/GenBank/DDBJ whole genome shotgun (WGS) entry which is preliminary data.</text>
</comment>
<feature type="region of interest" description="Disordered" evidence="1">
    <location>
        <begin position="890"/>
        <end position="910"/>
    </location>
</feature>
<feature type="domain" description="K Homology" evidence="2">
    <location>
        <begin position="418"/>
        <end position="498"/>
    </location>
</feature>
<feature type="compositionally biased region" description="Polar residues" evidence="1">
    <location>
        <begin position="733"/>
        <end position="751"/>
    </location>
</feature>
<organism evidence="3 4">
    <name type="scientific">Hesseltinella vesiculosa</name>
    <dbReference type="NCBI Taxonomy" id="101127"/>
    <lineage>
        <taxon>Eukaryota</taxon>
        <taxon>Fungi</taxon>
        <taxon>Fungi incertae sedis</taxon>
        <taxon>Mucoromycota</taxon>
        <taxon>Mucoromycotina</taxon>
        <taxon>Mucoromycetes</taxon>
        <taxon>Mucorales</taxon>
        <taxon>Cunninghamellaceae</taxon>
        <taxon>Hesseltinella</taxon>
    </lineage>
</organism>
<dbReference type="SUPFAM" id="SSF54791">
    <property type="entry name" value="Eukaryotic type KH-domain (KH-domain type I)"/>
    <property type="match status" value="1"/>
</dbReference>
<reference evidence="3 4" key="1">
    <citation type="submission" date="2016-07" db="EMBL/GenBank/DDBJ databases">
        <title>Pervasive Adenine N6-methylation of Active Genes in Fungi.</title>
        <authorList>
            <consortium name="DOE Joint Genome Institute"/>
            <person name="Mondo S.J."/>
            <person name="Dannebaum R.O."/>
            <person name="Kuo R.C."/>
            <person name="Labutti K."/>
            <person name="Haridas S."/>
            <person name="Kuo A."/>
            <person name="Salamov A."/>
            <person name="Ahrendt S.R."/>
            <person name="Lipzen A."/>
            <person name="Sullivan W."/>
            <person name="Andreopoulos W.B."/>
            <person name="Clum A."/>
            <person name="Lindquist E."/>
            <person name="Daum C."/>
            <person name="Ramamoorthy G.K."/>
            <person name="Gryganskyi A."/>
            <person name="Culley D."/>
            <person name="Magnuson J.K."/>
            <person name="James T.Y."/>
            <person name="O'Malley M.A."/>
            <person name="Stajich J.E."/>
            <person name="Spatafora J.W."/>
            <person name="Visel A."/>
            <person name="Grigoriev I.V."/>
        </authorList>
    </citation>
    <scope>NUCLEOTIDE SEQUENCE [LARGE SCALE GENOMIC DNA]</scope>
    <source>
        <strain evidence="3 4">NRRL 3301</strain>
    </source>
</reference>
<dbReference type="Gene3D" id="3.30.1370.10">
    <property type="entry name" value="K Homology domain, type 1"/>
    <property type="match status" value="2"/>
</dbReference>
<dbReference type="InterPro" id="IPR004088">
    <property type="entry name" value="KH_dom_type_1"/>
</dbReference>
<evidence type="ECO:0000256" key="1">
    <source>
        <dbReference type="SAM" id="MobiDB-lite"/>
    </source>
</evidence>
<proteinExistence type="predicted"/>
<feature type="compositionally biased region" description="Low complexity" evidence="1">
    <location>
        <begin position="772"/>
        <end position="781"/>
    </location>
</feature>
<feature type="domain" description="K Homology" evidence="2">
    <location>
        <begin position="349"/>
        <end position="416"/>
    </location>
</feature>
<dbReference type="InterPro" id="IPR036612">
    <property type="entry name" value="KH_dom_type_1_sf"/>
</dbReference>
<dbReference type="CDD" id="cd22453">
    <property type="entry name" value="KH-I_MUG60_like"/>
    <property type="match status" value="1"/>
</dbReference>
<dbReference type="Proteomes" id="UP000242146">
    <property type="component" value="Unassembled WGS sequence"/>
</dbReference>
<dbReference type="STRING" id="101127.A0A1X2G339"/>
<evidence type="ECO:0000313" key="3">
    <source>
        <dbReference type="EMBL" id="ORX43466.1"/>
    </source>
</evidence>
<dbReference type="GO" id="GO:0003723">
    <property type="term" value="F:RNA binding"/>
    <property type="evidence" value="ECO:0007669"/>
    <property type="project" value="InterPro"/>
</dbReference>
<dbReference type="AlphaFoldDB" id="A0A1X2G339"/>